<evidence type="ECO:0000313" key="2">
    <source>
        <dbReference type="EMBL" id="KAK8441905.1"/>
    </source>
</evidence>
<dbReference type="AlphaFoldDB" id="A0A2H0ZYC5"/>
<reference evidence="2 4" key="3">
    <citation type="journal article" date="2018" name="Nat. Commun.">
        <title>Genomic insights into multidrug-resistance, mating and virulence in Candida auris and related emerging species.</title>
        <authorList>
            <person name="Munoz J.F."/>
            <person name="Gade L."/>
            <person name="Chow N.A."/>
            <person name="Loparev V.N."/>
            <person name="Juieng P."/>
            <person name="Berkow E.L."/>
            <person name="Farrer R.A."/>
            <person name="Litvintseva A.P."/>
            <person name="Cuomo C.A."/>
        </authorList>
    </citation>
    <scope>GENOME REANNOTATION</scope>
    <source>
        <strain evidence="2 4">B8441</strain>
    </source>
</reference>
<feature type="region of interest" description="Disordered" evidence="1">
    <location>
        <begin position="89"/>
        <end position="119"/>
    </location>
</feature>
<dbReference type="VEuPathDB" id="FungiDB:B9J08_001751"/>
<dbReference type="EMBL" id="PEKT03000001">
    <property type="protein sequence ID" value="KAK8441905.1"/>
    <property type="molecule type" value="Genomic_DNA"/>
</dbReference>
<dbReference type="OMA" id="HNYLANV"/>
<keyword evidence="4" id="KW-1185">Reference proteome</keyword>
<protein>
    <submittedName>
        <fullName evidence="3">Uncharacterized protein</fullName>
    </submittedName>
</protein>
<evidence type="ECO:0000256" key="1">
    <source>
        <dbReference type="SAM" id="MobiDB-lite"/>
    </source>
</evidence>
<evidence type="ECO:0000313" key="4">
    <source>
        <dbReference type="Proteomes" id="UP000230249"/>
    </source>
</evidence>
<accession>A0A2H0ZYC5</accession>
<gene>
    <name evidence="3" type="ORF">B9J08_001751</name>
    <name evidence="2" type="ORF">B9J08_00221</name>
</gene>
<reference evidence="2" key="4">
    <citation type="submission" date="2024-03" db="EMBL/GenBank/DDBJ databases">
        <title>Improved genome assembly of Candida auris strain B8441 and annotation of B11205.</title>
        <authorList>
            <person name="Cauldron N.C."/>
            <person name="Shea T."/>
            <person name="Cuomo C.A."/>
        </authorList>
    </citation>
    <scope>NUCLEOTIDE SEQUENCE</scope>
    <source>
        <strain evidence="2">B8441</strain>
    </source>
</reference>
<dbReference type="OrthoDB" id="4094421at2759"/>
<dbReference type="Proteomes" id="UP000230249">
    <property type="component" value="Unassembled WGS sequence"/>
</dbReference>
<dbReference type="VEuPathDB" id="FungiDB:CJJ07_004912"/>
<reference evidence="3 4" key="1">
    <citation type="journal article" date="2017" name="Clin. Infect. Dis.">
        <title>Simultaneous emergence of multidrug-resistant Candida auris on 3 continents confirmed by whole-genome sequencing and epidemiological analyses.</title>
        <authorList>
            <person name="Lockhart S.R."/>
            <person name="Etienne K.A."/>
            <person name="Vallabhaneni S."/>
            <person name="Farooqi J."/>
            <person name="Chowdhary A."/>
            <person name="Govender N.P."/>
            <person name="Colombo A.L."/>
            <person name="Calvo B."/>
            <person name="Cuomo C.A."/>
            <person name="Desjardins C.A."/>
            <person name="Berkow E.L."/>
            <person name="Castanheira M."/>
            <person name="Magobo R.E."/>
            <person name="Jabeen K."/>
            <person name="Asghar R.J."/>
            <person name="Meis J.F."/>
            <person name="Jackson B."/>
            <person name="Chiller T."/>
            <person name="Litvintseva A.P."/>
        </authorList>
    </citation>
    <scope>NUCLEOTIDE SEQUENCE [LARGE SCALE GENOMIC DNA]</scope>
    <source>
        <strain evidence="3 4">B8441</strain>
    </source>
</reference>
<organism evidence="3">
    <name type="scientific">Candidozyma auris</name>
    <name type="common">Yeast</name>
    <name type="synonym">Candida auris</name>
    <dbReference type="NCBI Taxonomy" id="498019"/>
    <lineage>
        <taxon>Eukaryota</taxon>
        <taxon>Fungi</taxon>
        <taxon>Dikarya</taxon>
        <taxon>Ascomycota</taxon>
        <taxon>Saccharomycotina</taxon>
        <taxon>Pichiomycetes</taxon>
        <taxon>Metschnikowiaceae</taxon>
        <taxon>Candidozyma</taxon>
    </lineage>
</organism>
<feature type="compositionally biased region" description="Low complexity" evidence="1">
    <location>
        <begin position="95"/>
        <end position="113"/>
    </location>
</feature>
<comment type="caution">
    <text evidence="3">The sequence shown here is derived from an EMBL/GenBank/DDBJ whole genome shotgun (WGS) entry which is preliminary data.</text>
</comment>
<dbReference type="VEuPathDB" id="FungiDB:CJI96_0000213"/>
<reference evidence="3" key="2">
    <citation type="submission" date="2017-11" db="EMBL/GenBank/DDBJ databases">
        <title>Candida auris genome assembly and annotation.</title>
        <authorList>
            <person name="Munoz J.F."/>
            <person name="Gade L.G."/>
            <person name="Chow N.A."/>
            <person name="Litvintseva A.P."/>
            <person name="Loparev V.N."/>
            <person name="Cuomo C.A."/>
        </authorList>
    </citation>
    <scope>NUCLEOTIDE SEQUENCE</scope>
    <source>
        <strain evidence="3">B8441</strain>
    </source>
</reference>
<name>A0A2H0ZYC5_CANAR</name>
<proteinExistence type="predicted"/>
<sequence>MPSSSEPKKLTPEDVPSKEDQDKLRDSVRSLLNPDGSNERMDGYINSTFSYVQNALDKVAHAEDKDAASKEIADDIVQKFKVWAESFQQGQSNTNASSDAGDASNAGGAAAASAEEKKD</sequence>
<dbReference type="EMBL" id="PEKT02000004">
    <property type="protein sequence ID" value="PIS55647.1"/>
    <property type="molecule type" value="Genomic_DNA"/>
</dbReference>
<feature type="compositionally biased region" description="Basic and acidic residues" evidence="1">
    <location>
        <begin position="1"/>
        <end position="28"/>
    </location>
</feature>
<feature type="region of interest" description="Disordered" evidence="1">
    <location>
        <begin position="1"/>
        <end position="43"/>
    </location>
</feature>
<dbReference type="VEuPathDB" id="FungiDB:CJJ09_001727"/>
<evidence type="ECO:0000313" key="3">
    <source>
        <dbReference type="EMBL" id="PIS55647.1"/>
    </source>
</evidence>
<dbReference type="VEuPathDB" id="FungiDB:CJI97_002412"/>